<dbReference type="Gene3D" id="3.40.50.360">
    <property type="match status" value="1"/>
</dbReference>
<reference evidence="9 10" key="2">
    <citation type="submission" date="2009-02" db="EMBL/GenBank/DDBJ databases">
        <title>Draft genome sequence of Eubacterium hallii (DSM 3353).</title>
        <authorList>
            <person name="Sudarsanam P."/>
            <person name="Ley R."/>
            <person name="Guruge J."/>
            <person name="Turnbaugh P.J."/>
            <person name="Mahowald M."/>
            <person name="Liep D."/>
            <person name="Gordon J."/>
        </authorList>
    </citation>
    <scope>NUCLEOTIDE SEQUENCE [LARGE SCALE GENOMIC DNA]</scope>
    <source>
        <strain evidence="9 10">DSM 3353</strain>
    </source>
</reference>
<evidence type="ECO:0000256" key="5">
    <source>
        <dbReference type="ARBA" id="ARBA00022643"/>
    </source>
</evidence>
<comment type="cofactor">
    <cofactor evidence="1 7">
        <name>FMN</name>
        <dbReference type="ChEBI" id="CHEBI:58210"/>
    </cofactor>
</comment>
<dbReference type="GO" id="GO:0016651">
    <property type="term" value="F:oxidoreductase activity, acting on NAD(P)H"/>
    <property type="evidence" value="ECO:0007669"/>
    <property type="project" value="UniProtKB-ARBA"/>
</dbReference>
<accession>C0F034</accession>
<feature type="domain" description="Flavodoxin-like" evidence="8">
    <location>
        <begin position="18"/>
        <end position="155"/>
    </location>
</feature>
<dbReference type="NCBIfam" id="TIGR01753">
    <property type="entry name" value="flav_short"/>
    <property type="match status" value="1"/>
</dbReference>
<evidence type="ECO:0000256" key="2">
    <source>
        <dbReference type="ARBA" id="ARBA00005267"/>
    </source>
</evidence>
<keyword evidence="4 7" id="KW-0285">Flavoprotein</keyword>
<evidence type="ECO:0000313" key="10">
    <source>
        <dbReference type="Proteomes" id="UP000003174"/>
    </source>
</evidence>
<dbReference type="eggNOG" id="COG0716">
    <property type="taxonomic scope" value="Bacteria"/>
</dbReference>
<comment type="function">
    <text evidence="7">Low-potential electron donor to a number of redox enzymes.</text>
</comment>
<evidence type="ECO:0000256" key="6">
    <source>
        <dbReference type="ARBA" id="ARBA00022982"/>
    </source>
</evidence>
<dbReference type="InterPro" id="IPR001226">
    <property type="entry name" value="Flavodoxin_CS"/>
</dbReference>
<organism evidence="9 10">
    <name type="scientific">Anaerobutyricum hallii DSM 3353</name>
    <dbReference type="NCBI Taxonomy" id="411469"/>
    <lineage>
        <taxon>Bacteria</taxon>
        <taxon>Bacillati</taxon>
        <taxon>Bacillota</taxon>
        <taxon>Clostridia</taxon>
        <taxon>Lachnospirales</taxon>
        <taxon>Lachnospiraceae</taxon>
        <taxon>Anaerobutyricum</taxon>
    </lineage>
</organism>
<evidence type="ECO:0000256" key="1">
    <source>
        <dbReference type="ARBA" id="ARBA00001917"/>
    </source>
</evidence>
<dbReference type="GO" id="GO:0009055">
    <property type="term" value="F:electron transfer activity"/>
    <property type="evidence" value="ECO:0007669"/>
    <property type="project" value="UniProtKB-UniRule"/>
</dbReference>
<dbReference type="InterPro" id="IPR010087">
    <property type="entry name" value="Flav_short"/>
</dbReference>
<evidence type="ECO:0000256" key="4">
    <source>
        <dbReference type="ARBA" id="ARBA00022630"/>
    </source>
</evidence>
<protein>
    <recommendedName>
        <fullName evidence="7">Flavodoxin</fullName>
    </recommendedName>
</protein>
<dbReference type="AlphaFoldDB" id="C0F034"/>
<keyword evidence="3 7" id="KW-0813">Transport</keyword>
<dbReference type="Pfam" id="PF00258">
    <property type="entry name" value="Flavodoxin_1"/>
    <property type="match status" value="1"/>
</dbReference>
<reference evidence="9 10" key="1">
    <citation type="submission" date="2009-01" db="EMBL/GenBank/DDBJ databases">
        <authorList>
            <person name="Fulton L."/>
            <person name="Clifton S."/>
            <person name="Fulton B."/>
            <person name="Xu J."/>
            <person name="Minx P."/>
            <person name="Pepin K.H."/>
            <person name="Johnson M."/>
            <person name="Bhonagiri V."/>
            <person name="Nash W.E."/>
            <person name="Mardis E.R."/>
            <person name="Wilson R.K."/>
        </authorList>
    </citation>
    <scope>NUCLEOTIDE SEQUENCE [LARGE SCALE GENOMIC DNA]</scope>
    <source>
        <strain evidence="9 10">DSM 3353</strain>
    </source>
</reference>
<sequence>MVNQTNNFFQEEAAMSKISVVYWSQTGNTEAMAEAVGAGIAKAGKEADVVEVSSASMEDLKAAKVFALGCPAMGAEVLEEMEMEPFVEEVEGFAQGKTIALFGSYGWGDGQWMRDWEERMTAAGATVLNGEGLICQETPDDDAIKQCEELGEQLAQNA</sequence>
<evidence type="ECO:0000259" key="8">
    <source>
        <dbReference type="PROSITE" id="PS50902"/>
    </source>
</evidence>
<dbReference type="PROSITE" id="PS00201">
    <property type="entry name" value="FLAVODOXIN"/>
    <property type="match status" value="1"/>
</dbReference>
<dbReference type="PROSITE" id="PS50902">
    <property type="entry name" value="FLAVODOXIN_LIKE"/>
    <property type="match status" value="1"/>
</dbReference>
<comment type="similarity">
    <text evidence="2 7">Belongs to the flavodoxin family.</text>
</comment>
<dbReference type="InterPro" id="IPR008254">
    <property type="entry name" value="Flavodoxin/NO_synth"/>
</dbReference>
<dbReference type="SUPFAM" id="SSF52218">
    <property type="entry name" value="Flavoproteins"/>
    <property type="match status" value="1"/>
</dbReference>
<dbReference type="PANTHER" id="PTHR43717">
    <property type="entry name" value="ANAEROBIC NITRIC OXIDE REDUCTASE FLAVORUBREDOXIN"/>
    <property type="match status" value="1"/>
</dbReference>
<dbReference type="Proteomes" id="UP000003174">
    <property type="component" value="Unassembled WGS sequence"/>
</dbReference>
<proteinExistence type="inferred from homology"/>
<keyword evidence="6 7" id="KW-0249">Electron transport</keyword>
<gene>
    <name evidence="9" type="ORF">EUBHAL_03045</name>
</gene>
<dbReference type="GO" id="GO:0010181">
    <property type="term" value="F:FMN binding"/>
    <property type="evidence" value="ECO:0007669"/>
    <property type="project" value="UniProtKB-UniRule"/>
</dbReference>
<evidence type="ECO:0000313" key="9">
    <source>
        <dbReference type="EMBL" id="EEG35132.1"/>
    </source>
</evidence>
<comment type="caution">
    <text evidence="9">The sequence shown here is derived from an EMBL/GenBank/DDBJ whole genome shotgun (WGS) entry which is preliminary data.</text>
</comment>
<evidence type="ECO:0000256" key="3">
    <source>
        <dbReference type="ARBA" id="ARBA00022448"/>
    </source>
</evidence>
<dbReference type="InterPro" id="IPR029039">
    <property type="entry name" value="Flavoprotein-like_sf"/>
</dbReference>
<keyword evidence="5 7" id="KW-0288">FMN</keyword>
<dbReference type="EMBL" id="ACEP01000149">
    <property type="protein sequence ID" value="EEG35132.1"/>
    <property type="molecule type" value="Genomic_DNA"/>
</dbReference>
<dbReference type="PANTHER" id="PTHR43717:SF1">
    <property type="entry name" value="ANAEROBIC NITRIC OXIDE REDUCTASE FLAVORUBREDOXIN"/>
    <property type="match status" value="1"/>
</dbReference>
<name>C0F034_9FIRM</name>
<evidence type="ECO:0000256" key="7">
    <source>
        <dbReference type="RuleBase" id="RU367037"/>
    </source>
</evidence>